<dbReference type="eggNOG" id="COG0075">
    <property type="taxonomic scope" value="Bacteria"/>
</dbReference>
<evidence type="ECO:0000313" key="6">
    <source>
        <dbReference type="EMBL" id="KHE91592.1"/>
    </source>
</evidence>
<evidence type="ECO:0000256" key="1">
    <source>
        <dbReference type="ARBA" id="ARBA00001933"/>
    </source>
</evidence>
<dbReference type="GO" id="GO:0008483">
    <property type="term" value="F:transaminase activity"/>
    <property type="evidence" value="ECO:0007669"/>
    <property type="project" value="UniProtKB-KW"/>
</dbReference>
<protein>
    <submittedName>
        <fullName evidence="6">Aminotransferase</fullName>
    </submittedName>
</protein>
<accession>A0A0B0EEP4</accession>
<evidence type="ECO:0000256" key="3">
    <source>
        <dbReference type="ARBA" id="ARBA00022679"/>
    </source>
</evidence>
<dbReference type="Gene3D" id="3.40.640.10">
    <property type="entry name" value="Type I PLP-dependent aspartate aminotransferase-like (Major domain)"/>
    <property type="match status" value="1"/>
</dbReference>
<organism evidence="6 7">
    <name type="scientific">Candidatus Scalindua brodae</name>
    <dbReference type="NCBI Taxonomy" id="237368"/>
    <lineage>
        <taxon>Bacteria</taxon>
        <taxon>Pseudomonadati</taxon>
        <taxon>Planctomycetota</taxon>
        <taxon>Candidatus Brocadiia</taxon>
        <taxon>Candidatus Brocadiales</taxon>
        <taxon>Candidatus Scalinduaceae</taxon>
        <taxon>Candidatus Scalindua</taxon>
    </lineage>
</organism>
<evidence type="ECO:0000256" key="2">
    <source>
        <dbReference type="ARBA" id="ARBA00022576"/>
    </source>
</evidence>
<name>A0A0B0EEP4_9BACT</name>
<comment type="cofactor">
    <cofactor evidence="1">
        <name>pyridoxal 5'-phosphate</name>
        <dbReference type="ChEBI" id="CHEBI:597326"/>
    </cofactor>
</comment>
<keyword evidence="4" id="KW-0663">Pyridoxal phosphate</keyword>
<dbReference type="Gene3D" id="3.90.1150.10">
    <property type="entry name" value="Aspartate Aminotransferase, domain 1"/>
    <property type="match status" value="1"/>
</dbReference>
<proteinExistence type="predicted"/>
<dbReference type="Pfam" id="PF00266">
    <property type="entry name" value="Aminotran_5"/>
    <property type="match status" value="1"/>
</dbReference>
<dbReference type="PANTHER" id="PTHR42778">
    <property type="entry name" value="2-AMINOETHYLPHOSPHONATE--PYRUVATE TRANSAMINASE"/>
    <property type="match status" value="1"/>
</dbReference>
<dbReference type="Proteomes" id="UP000030652">
    <property type="component" value="Unassembled WGS sequence"/>
</dbReference>
<evidence type="ECO:0000313" key="7">
    <source>
        <dbReference type="Proteomes" id="UP000030652"/>
    </source>
</evidence>
<feature type="domain" description="Aminotransferase class V" evidence="5">
    <location>
        <begin position="2"/>
        <end position="192"/>
    </location>
</feature>
<evidence type="ECO:0000256" key="4">
    <source>
        <dbReference type="ARBA" id="ARBA00022898"/>
    </source>
</evidence>
<sequence>MVHHETTTGLINPITDVGAITNKYGRTFFLDSVSGLGGEEIDLANDNVDICIGTANKCIQGLPGLSFVLLKRDEVKRLRNIPPRSLYLNVISQLDEQEQKGECPFTPSVHTFYAFEEALDELLEEGVRGRLNRYRKASTYLREEFKRLNLELLLPEGLLSNTITALYLPRNMTYAHLHDSLKERGFIIYAGQGQLNKTIFRIANMGELTMNDLDALIVNLQEVLEDK</sequence>
<dbReference type="PANTHER" id="PTHR42778:SF1">
    <property type="entry name" value="2-AMINOETHYLPHOSPHONATE--PYRUVATE TRANSAMINASE"/>
    <property type="match status" value="1"/>
</dbReference>
<comment type="caution">
    <text evidence="6">The sequence shown here is derived from an EMBL/GenBank/DDBJ whole genome shotgun (WGS) entry which is preliminary data.</text>
</comment>
<dbReference type="SUPFAM" id="SSF53383">
    <property type="entry name" value="PLP-dependent transferases"/>
    <property type="match status" value="1"/>
</dbReference>
<dbReference type="InterPro" id="IPR000192">
    <property type="entry name" value="Aminotrans_V_dom"/>
</dbReference>
<reference evidence="6 7" key="1">
    <citation type="submission" date="2014-10" db="EMBL/GenBank/DDBJ databases">
        <title>Draft genome of anammox bacterium scalindua brodae, obtained using differential coverage binning of sequence data from two enrichment reactors.</title>
        <authorList>
            <person name="Speth D.R."/>
            <person name="Russ L."/>
            <person name="Kartal B."/>
            <person name="Op den Camp H.J."/>
            <person name="Dutilh B.E."/>
            <person name="Jetten M.S."/>
        </authorList>
    </citation>
    <scope>NUCLEOTIDE SEQUENCE [LARGE SCALE GENOMIC DNA]</scope>
    <source>
        <strain evidence="6">RU1</strain>
    </source>
</reference>
<dbReference type="AlphaFoldDB" id="A0A0B0EEP4"/>
<dbReference type="InterPro" id="IPR015421">
    <property type="entry name" value="PyrdxlP-dep_Trfase_major"/>
</dbReference>
<gene>
    <name evidence="6" type="ORF">SCABRO_02646</name>
</gene>
<keyword evidence="2 6" id="KW-0032">Aminotransferase</keyword>
<keyword evidence="3 6" id="KW-0808">Transferase</keyword>
<dbReference type="EMBL" id="JRYO01000189">
    <property type="protein sequence ID" value="KHE91592.1"/>
    <property type="molecule type" value="Genomic_DNA"/>
</dbReference>
<dbReference type="InterPro" id="IPR015422">
    <property type="entry name" value="PyrdxlP-dep_Trfase_small"/>
</dbReference>
<evidence type="ECO:0000259" key="5">
    <source>
        <dbReference type="Pfam" id="PF00266"/>
    </source>
</evidence>
<dbReference type="InterPro" id="IPR015424">
    <property type="entry name" value="PyrdxlP-dep_Trfase"/>
</dbReference>